<dbReference type="EMBL" id="CM000837">
    <property type="protein sequence ID" value="KRH61722.1"/>
    <property type="molecule type" value="Genomic_DNA"/>
</dbReference>
<dbReference type="EnsemblPlants" id="KRH61722">
    <property type="protein sequence ID" value="KRH61722"/>
    <property type="gene ID" value="GLYMA_04G064700"/>
</dbReference>
<organism evidence="1">
    <name type="scientific">Glycine max</name>
    <name type="common">Soybean</name>
    <name type="synonym">Glycine hispida</name>
    <dbReference type="NCBI Taxonomy" id="3847"/>
    <lineage>
        <taxon>Eukaryota</taxon>
        <taxon>Viridiplantae</taxon>
        <taxon>Streptophyta</taxon>
        <taxon>Embryophyta</taxon>
        <taxon>Tracheophyta</taxon>
        <taxon>Spermatophyta</taxon>
        <taxon>Magnoliopsida</taxon>
        <taxon>eudicotyledons</taxon>
        <taxon>Gunneridae</taxon>
        <taxon>Pentapetalae</taxon>
        <taxon>rosids</taxon>
        <taxon>fabids</taxon>
        <taxon>Fabales</taxon>
        <taxon>Fabaceae</taxon>
        <taxon>Papilionoideae</taxon>
        <taxon>50 kb inversion clade</taxon>
        <taxon>NPAAA clade</taxon>
        <taxon>indigoferoid/millettioid clade</taxon>
        <taxon>Phaseoleae</taxon>
        <taxon>Glycine</taxon>
        <taxon>Glycine subgen. Soja</taxon>
    </lineage>
</organism>
<dbReference type="Gramene" id="KRH61722">
    <property type="protein sequence ID" value="KRH61722"/>
    <property type="gene ID" value="GLYMA_04G064700"/>
</dbReference>
<accession>K7KIG7</accession>
<evidence type="ECO:0000313" key="1">
    <source>
        <dbReference type="EMBL" id="KRH61722.1"/>
    </source>
</evidence>
<evidence type="ECO:0000313" key="3">
    <source>
        <dbReference type="Proteomes" id="UP000008827"/>
    </source>
</evidence>
<evidence type="ECO:0000313" key="2">
    <source>
        <dbReference type="EnsemblPlants" id="KRH61722"/>
    </source>
</evidence>
<dbReference type="PaxDb" id="3847-GLYMA04G06871.1"/>
<keyword evidence="3" id="KW-1185">Reference proteome</keyword>
<name>K7KIG7_SOYBN</name>
<dbReference type="InParanoid" id="K7KIG7"/>
<dbReference type="AlphaFoldDB" id="K7KIG7"/>
<protein>
    <recommendedName>
        <fullName evidence="4">Reverse transcriptase zinc-binding domain-containing protein</fullName>
    </recommendedName>
</protein>
<reference evidence="1" key="3">
    <citation type="submission" date="2018-07" db="EMBL/GenBank/DDBJ databases">
        <title>WGS assembly of Glycine max.</title>
        <authorList>
            <person name="Schmutz J."/>
            <person name="Cannon S."/>
            <person name="Schlueter J."/>
            <person name="Ma J."/>
            <person name="Mitros T."/>
            <person name="Nelson W."/>
            <person name="Hyten D."/>
            <person name="Song Q."/>
            <person name="Thelen J."/>
            <person name="Cheng J."/>
            <person name="Xu D."/>
            <person name="Hellsten U."/>
            <person name="May G."/>
            <person name="Yu Y."/>
            <person name="Sakurai T."/>
            <person name="Umezawa T."/>
            <person name="Bhattacharyya M."/>
            <person name="Sandhu D."/>
            <person name="Valliyodan B."/>
            <person name="Lindquist E."/>
            <person name="Peto M."/>
            <person name="Grant D."/>
            <person name="Shu S."/>
            <person name="Goodstein D."/>
            <person name="Barry K."/>
            <person name="Futrell-Griggs M."/>
            <person name="Abernathy B."/>
            <person name="Du J."/>
            <person name="Tian Z."/>
            <person name="Zhu L."/>
            <person name="Gill N."/>
            <person name="Joshi T."/>
            <person name="Libault M."/>
            <person name="Sethuraman A."/>
            <person name="Zhang X."/>
            <person name="Shinozaki K."/>
            <person name="Nguyen H."/>
            <person name="Wing R."/>
            <person name="Cregan P."/>
            <person name="Specht J."/>
            <person name="Grimwood J."/>
            <person name="Rokhsar D."/>
            <person name="Stacey G."/>
            <person name="Shoemaker R."/>
            <person name="Jackson S."/>
        </authorList>
    </citation>
    <scope>NUCLEOTIDE SEQUENCE</scope>
    <source>
        <tissue evidence="1">Callus</tissue>
    </source>
</reference>
<evidence type="ECO:0008006" key="4">
    <source>
        <dbReference type="Google" id="ProtNLM"/>
    </source>
</evidence>
<proteinExistence type="predicted"/>
<dbReference type="HOGENOM" id="CLU_2030876_0_0_1"/>
<sequence length="122" mass="13950">MVDTKCTRCGEKEENVVHALLLCEEVSRIWFASNLGGRIQVSEDDSFAIWLYDCMKIGDWDFWGGFVNCLGSHGLQGSNGLFTRLGSLFLSYWQRHKFWFSIFTSRFCHLGVQVLVGSLQKS</sequence>
<reference evidence="1 2" key="1">
    <citation type="journal article" date="2010" name="Nature">
        <title>Genome sequence of the palaeopolyploid soybean.</title>
        <authorList>
            <person name="Schmutz J."/>
            <person name="Cannon S.B."/>
            <person name="Schlueter J."/>
            <person name="Ma J."/>
            <person name="Mitros T."/>
            <person name="Nelson W."/>
            <person name="Hyten D.L."/>
            <person name="Song Q."/>
            <person name="Thelen J.J."/>
            <person name="Cheng J."/>
            <person name="Xu D."/>
            <person name="Hellsten U."/>
            <person name="May G.D."/>
            <person name="Yu Y."/>
            <person name="Sakurai T."/>
            <person name="Umezawa T."/>
            <person name="Bhattacharyya M.K."/>
            <person name="Sandhu D."/>
            <person name="Valliyodan B."/>
            <person name="Lindquist E."/>
            <person name="Peto M."/>
            <person name="Grant D."/>
            <person name="Shu S."/>
            <person name="Goodstein D."/>
            <person name="Barry K."/>
            <person name="Futrell-Griggs M."/>
            <person name="Abernathy B."/>
            <person name="Du J."/>
            <person name="Tian Z."/>
            <person name="Zhu L."/>
            <person name="Gill N."/>
            <person name="Joshi T."/>
            <person name="Libault M."/>
            <person name="Sethuraman A."/>
            <person name="Zhang X.-C."/>
            <person name="Shinozaki K."/>
            <person name="Nguyen H.T."/>
            <person name="Wing R.A."/>
            <person name="Cregan P."/>
            <person name="Specht J."/>
            <person name="Grimwood J."/>
            <person name="Rokhsar D."/>
            <person name="Stacey G."/>
            <person name="Shoemaker R.C."/>
            <person name="Jackson S.A."/>
        </authorList>
    </citation>
    <scope>NUCLEOTIDE SEQUENCE [LARGE SCALE GENOMIC DNA]</scope>
    <source>
        <strain evidence="2">cv. Williams 82</strain>
        <tissue evidence="1">Callus</tissue>
    </source>
</reference>
<reference evidence="2" key="2">
    <citation type="submission" date="2018-02" db="UniProtKB">
        <authorList>
            <consortium name="EnsemblPlants"/>
        </authorList>
    </citation>
    <scope>IDENTIFICATION</scope>
    <source>
        <strain evidence="2">Williams 82</strain>
    </source>
</reference>
<gene>
    <name evidence="1" type="ORF">GLYMA_04G064700</name>
</gene>
<dbReference type="Proteomes" id="UP000008827">
    <property type="component" value="Chromosome 4"/>
</dbReference>